<evidence type="ECO:0000259" key="8">
    <source>
        <dbReference type="PROSITE" id="PS50928"/>
    </source>
</evidence>
<dbReference type="SUPFAM" id="SSF161098">
    <property type="entry name" value="MetI-like"/>
    <property type="match status" value="1"/>
</dbReference>
<dbReference type="InterPro" id="IPR043429">
    <property type="entry name" value="ArtM/GltK/GlnP/TcyL/YhdX-like"/>
</dbReference>
<dbReference type="InterPro" id="IPR000515">
    <property type="entry name" value="MetI-like"/>
</dbReference>
<dbReference type="AlphaFoldDB" id="A0A3D9ZKU1"/>
<dbReference type="PROSITE" id="PS50928">
    <property type="entry name" value="ABC_TM1"/>
    <property type="match status" value="1"/>
</dbReference>
<evidence type="ECO:0000313" key="10">
    <source>
        <dbReference type="Proteomes" id="UP000256913"/>
    </source>
</evidence>
<evidence type="ECO:0000256" key="4">
    <source>
        <dbReference type="ARBA" id="ARBA00022692"/>
    </source>
</evidence>
<dbReference type="OrthoDB" id="4543034at2"/>
<evidence type="ECO:0000256" key="5">
    <source>
        <dbReference type="ARBA" id="ARBA00022989"/>
    </source>
</evidence>
<feature type="transmembrane region" description="Helical" evidence="7">
    <location>
        <begin position="20"/>
        <end position="38"/>
    </location>
</feature>
<dbReference type="InterPro" id="IPR035906">
    <property type="entry name" value="MetI-like_sf"/>
</dbReference>
<evidence type="ECO:0000256" key="3">
    <source>
        <dbReference type="ARBA" id="ARBA00022475"/>
    </source>
</evidence>
<dbReference type="Gene3D" id="1.10.3720.10">
    <property type="entry name" value="MetI-like"/>
    <property type="match status" value="1"/>
</dbReference>
<comment type="caution">
    <text evidence="9">The sequence shown here is derived from an EMBL/GenBank/DDBJ whole genome shotgun (WGS) entry which is preliminary data.</text>
</comment>
<comment type="similarity">
    <text evidence="7">Belongs to the binding-protein-dependent transport system permease family.</text>
</comment>
<keyword evidence="10" id="KW-1185">Reference proteome</keyword>
<dbReference type="PANTHER" id="PTHR30614:SF21">
    <property type="entry name" value="AMINO ACID ABC TRANSPORTER PERMEASE"/>
    <property type="match status" value="1"/>
</dbReference>
<evidence type="ECO:0000256" key="6">
    <source>
        <dbReference type="ARBA" id="ARBA00023136"/>
    </source>
</evidence>
<dbReference type="EMBL" id="QUMQ01000001">
    <property type="protein sequence ID" value="REF97988.1"/>
    <property type="molecule type" value="Genomic_DNA"/>
</dbReference>
<feature type="transmembrane region" description="Helical" evidence="7">
    <location>
        <begin position="262"/>
        <end position="279"/>
    </location>
</feature>
<protein>
    <submittedName>
        <fullName evidence="9">Amino acid ABC transporter membrane protein 2 (PAAT family)</fullName>
    </submittedName>
</protein>
<dbReference type="CDD" id="cd06261">
    <property type="entry name" value="TM_PBP2"/>
    <property type="match status" value="1"/>
</dbReference>
<name>A0A3D9ZKU1_9ACTN</name>
<dbReference type="Proteomes" id="UP000256913">
    <property type="component" value="Unassembled WGS sequence"/>
</dbReference>
<reference evidence="9 10" key="1">
    <citation type="submission" date="2018-08" db="EMBL/GenBank/DDBJ databases">
        <title>Sequencing the genomes of 1000 actinobacteria strains.</title>
        <authorList>
            <person name="Klenk H.-P."/>
        </authorList>
    </citation>
    <scope>NUCLEOTIDE SEQUENCE [LARGE SCALE GENOMIC DNA]</scope>
    <source>
        <strain evidence="9 10">DSM 44099</strain>
    </source>
</reference>
<feature type="transmembrane region" description="Helical" evidence="7">
    <location>
        <begin position="163"/>
        <end position="183"/>
    </location>
</feature>
<gene>
    <name evidence="9" type="ORF">DFJ67_3997</name>
</gene>
<proteinExistence type="inferred from homology"/>
<sequence length="325" mass="35137">MSQQTVLYDAPGPKARRTTLIVSVVAAVALIAALYFFVYRPLDSRGEFAMEKWGPLIDPGNESFKLLWERIWAGFKATLIAAGLAILASFVVGLLLAVLRVQLKELARREFAGPGAGLLKALSWTLNGITRACVEVFRGTPVVVTIAFCWLGLPTLGIDFDNVLWYLVIGLAIYNSVVIGEILRSGMEGLPKGQTEAARAIGLRSFQTTRLVLLPQAIRIMLPALISQLVVVLKDTSLGFIIGYEEILRVSTQVIQVLQNPIQMYLVIGAVYILLNYTLSKLAEYIQRRMSRVRRTAAPPVDATMSAVVGMDAASGVGGGGGSAA</sequence>
<comment type="subcellular location">
    <subcellularLocation>
        <location evidence="1 7">Cell membrane</location>
        <topology evidence="1 7">Multi-pass membrane protein</topology>
    </subcellularLocation>
</comment>
<dbReference type="InterPro" id="IPR010065">
    <property type="entry name" value="AA_ABC_transptr_permease_3TM"/>
</dbReference>
<accession>A0A3D9ZKU1</accession>
<keyword evidence="5 7" id="KW-1133">Transmembrane helix</keyword>
<dbReference type="Pfam" id="PF00528">
    <property type="entry name" value="BPD_transp_1"/>
    <property type="match status" value="1"/>
</dbReference>
<evidence type="ECO:0000256" key="1">
    <source>
        <dbReference type="ARBA" id="ARBA00004651"/>
    </source>
</evidence>
<dbReference type="GO" id="GO:0006865">
    <property type="term" value="P:amino acid transport"/>
    <property type="evidence" value="ECO:0007669"/>
    <property type="project" value="TreeGrafter"/>
</dbReference>
<keyword evidence="6 7" id="KW-0472">Membrane</keyword>
<dbReference type="GO" id="GO:0022857">
    <property type="term" value="F:transmembrane transporter activity"/>
    <property type="evidence" value="ECO:0007669"/>
    <property type="project" value="InterPro"/>
</dbReference>
<feature type="transmembrane region" description="Helical" evidence="7">
    <location>
        <begin position="220"/>
        <end position="242"/>
    </location>
</feature>
<keyword evidence="2 7" id="KW-0813">Transport</keyword>
<dbReference type="GO" id="GO:0043190">
    <property type="term" value="C:ATP-binding cassette (ABC) transporter complex"/>
    <property type="evidence" value="ECO:0007669"/>
    <property type="project" value="InterPro"/>
</dbReference>
<evidence type="ECO:0000256" key="7">
    <source>
        <dbReference type="RuleBase" id="RU363032"/>
    </source>
</evidence>
<evidence type="ECO:0000313" key="9">
    <source>
        <dbReference type="EMBL" id="REF97988.1"/>
    </source>
</evidence>
<keyword evidence="3" id="KW-1003">Cell membrane</keyword>
<organism evidence="9 10">
    <name type="scientific">Asanoa ferruginea</name>
    <dbReference type="NCBI Taxonomy" id="53367"/>
    <lineage>
        <taxon>Bacteria</taxon>
        <taxon>Bacillati</taxon>
        <taxon>Actinomycetota</taxon>
        <taxon>Actinomycetes</taxon>
        <taxon>Micromonosporales</taxon>
        <taxon>Micromonosporaceae</taxon>
        <taxon>Asanoa</taxon>
    </lineage>
</organism>
<dbReference type="RefSeq" id="WP_116069345.1">
    <property type="nucleotide sequence ID" value="NZ_BONB01000086.1"/>
</dbReference>
<dbReference type="PANTHER" id="PTHR30614">
    <property type="entry name" value="MEMBRANE COMPONENT OF AMINO ACID ABC TRANSPORTER"/>
    <property type="match status" value="1"/>
</dbReference>
<dbReference type="NCBIfam" id="TIGR01726">
    <property type="entry name" value="HEQRo_perm_3TM"/>
    <property type="match status" value="1"/>
</dbReference>
<feature type="transmembrane region" description="Helical" evidence="7">
    <location>
        <begin position="136"/>
        <end position="157"/>
    </location>
</feature>
<keyword evidence="4 7" id="KW-0812">Transmembrane</keyword>
<evidence type="ECO:0000256" key="2">
    <source>
        <dbReference type="ARBA" id="ARBA00022448"/>
    </source>
</evidence>
<feature type="domain" description="ABC transmembrane type-1" evidence="8">
    <location>
        <begin position="75"/>
        <end position="283"/>
    </location>
</feature>
<feature type="transmembrane region" description="Helical" evidence="7">
    <location>
        <begin position="77"/>
        <end position="99"/>
    </location>
</feature>